<keyword evidence="1" id="KW-0732">Signal</keyword>
<dbReference type="AlphaFoldDB" id="A0A517ST74"/>
<dbReference type="InterPro" id="IPR007280">
    <property type="entry name" value="Peptidase_C_arc/bac"/>
</dbReference>
<keyword evidence="4" id="KW-1185">Reference proteome</keyword>
<proteinExistence type="predicted"/>
<evidence type="ECO:0000313" key="3">
    <source>
        <dbReference type="EMBL" id="QDT59328.1"/>
    </source>
</evidence>
<dbReference type="Pfam" id="PF04151">
    <property type="entry name" value="PPC"/>
    <property type="match status" value="1"/>
</dbReference>
<name>A0A517ST74_9BACT</name>
<feature type="chain" id="PRO_5022054492" description="Peptidase C-terminal archaeal/bacterial domain-containing protein" evidence="1">
    <location>
        <begin position="27"/>
        <end position="457"/>
    </location>
</feature>
<feature type="domain" description="Peptidase C-terminal archaeal/bacterial" evidence="2">
    <location>
        <begin position="159"/>
        <end position="207"/>
    </location>
</feature>
<dbReference type="OrthoDB" id="237792at2"/>
<evidence type="ECO:0000256" key="1">
    <source>
        <dbReference type="SAM" id="SignalP"/>
    </source>
</evidence>
<dbReference type="Proteomes" id="UP000315003">
    <property type="component" value="Chromosome"/>
</dbReference>
<sequence precursor="true">MSFGAFSRPWAMIALAFLCLAGQASAEPVIHRIEPLNLTIGQTTLVTVFGDRLTQDGREPILWSNAPITWTVAEPEDPKQSKDNSRERRFSVTVTDQASAGVCAIRLANRDGISAPAMLLLDTEPTTKSLRLENNRPCIQTFTAKQGQTFYCEAWSRRLNQDTDLIMSVKNEAGTTVASADDDEVIGFDPQLSFRAPATGTYTVEVHDNQWRGGGQCCVRVSSNPLITSDPTAAEFITQQTASPIPLELESDQYLTVTPQTRAIGSSAMLLMELHNTAGQRVAQTGTGDTSDEPLRFKVTQAGQYQLHAYDLVERVGLPFDLNISTDQAPFVVQLDGGSKDRHVIKPEDEFKVRFRVTRFRYDGPITITCPELTLKDNIIPKKRNDIEAKLQLRSPASANPLLTFQFQATATLDGKTYTTPVRTPQQLKRVSKGITQWPPGLDGTCFAFIKQEGAKK</sequence>
<dbReference type="EMBL" id="CP036272">
    <property type="protein sequence ID" value="QDT59328.1"/>
    <property type="molecule type" value="Genomic_DNA"/>
</dbReference>
<dbReference type="RefSeq" id="WP_145271143.1">
    <property type="nucleotide sequence ID" value="NZ_CP036272.1"/>
</dbReference>
<reference evidence="3 4" key="1">
    <citation type="submission" date="2019-02" db="EMBL/GenBank/DDBJ databases">
        <title>Deep-cultivation of Planctomycetes and their phenomic and genomic characterization uncovers novel biology.</title>
        <authorList>
            <person name="Wiegand S."/>
            <person name="Jogler M."/>
            <person name="Boedeker C."/>
            <person name="Pinto D."/>
            <person name="Vollmers J."/>
            <person name="Rivas-Marin E."/>
            <person name="Kohn T."/>
            <person name="Peeters S.H."/>
            <person name="Heuer A."/>
            <person name="Rast P."/>
            <person name="Oberbeckmann S."/>
            <person name="Bunk B."/>
            <person name="Jeske O."/>
            <person name="Meyerdierks A."/>
            <person name="Storesund J.E."/>
            <person name="Kallscheuer N."/>
            <person name="Luecker S."/>
            <person name="Lage O.M."/>
            <person name="Pohl T."/>
            <person name="Merkel B.J."/>
            <person name="Hornburger P."/>
            <person name="Mueller R.-W."/>
            <person name="Bruemmer F."/>
            <person name="Labrenz M."/>
            <person name="Spormann A.M."/>
            <person name="Op den Camp H."/>
            <person name="Overmann J."/>
            <person name="Amann R."/>
            <person name="Jetten M.S.M."/>
            <person name="Mascher T."/>
            <person name="Medema M.H."/>
            <person name="Devos D.P."/>
            <person name="Kaster A.-K."/>
            <person name="Ovreas L."/>
            <person name="Rohde M."/>
            <person name="Galperin M.Y."/>
            <person name="Jogler C."/>
        </authorList>
    </citation>
    <scope>NUCLEOTIDE SEQUENCE [LARGE SCALE GENOMIC DNA]</scope>
    <source>
        <strain evidence="3 4">SV_7m_r</strain>
    </source>
</reference>
<evidence type="ECO:0000259" key="2">
    <source>
        <dbReference type="Pfam" id="PF04151"/>
    </source>
</evidence>
<accession>A0A517ST74</accession>
<organism evidence="3 4">
    <name type="scientific">Stieleria bergensis</name>
    <dbReference type="NCBI Taxonomy" id="2528025"/>
    <lineage>
        <taxon>Bacteria</taxon>
        <taxon>Pseudomonadati</taxon>
        <taxon>Planctomycetota</taxon>
        <taxon>Planctomycetia</taxon>
        <taxon>Pirellulales</taxon>
        <taxon>Pirellulaceae</taxon>
        <taxon>Stieleria</taxon>
    </lineage>
</organism>
<protein>
    <recommendedName>
        <fullName evidence="2">Peptidase C-terminal archaeal/bacterial domain-containing protein</fullName>
    </recommendedName>
</protein>
<evidence type="ECO:0000313" key="4">
    <source>
        <dbReference type="Proteomes" id="UP000315003"/>
    </source>
</evidence>
<dbReference type="Gene3D" id="2.60.120.380">
    <property type="match status" value="1"/>
</dbReference>
<feature type="signal peptide" evidence="1">
    <location>
        <begin position="1"/>
        <end position="26"/>
    </location>
</feature>
<gene>
    <name evidence="3" type="ORF">SV7mr_18350</name>
</gene>